<sequence>MIGNLISEGIHFYISEIITGLMMIFFLKGEAGKKKDVIVDVISFSLIFMIYTVFCQIHISLILNIYGFFGYSDFMLLALIYFYVKKRYRVSYCELLSLIYALVLKVSYMIVVFCSIKMTVRFGLKAFQSDLCTVLQLFVEFAIIPMAVTYLMYRYVSKWRHSNGLYFDSIDEKILITIYVVIILLIGKIESLKNVIPYSSLKKIGDEADSIFYNAMSDNGIILIIGIIFLVLLNFYFYLKANNLYKNLYEKEVENHMRKYADNYLDKIISHSEQVSKISHDISNHMKVIDVLSKKEDGSGSSSAKIREYIKPLKNTGNTLPVKIRSGNEIVDIILNEKIDDMEKFGIKYDIKATVPNRIKIDQYELSAILFNTIDNSIEACSHVDNPYINIEMFPKGSSLVYNIVNTYDEKNKHIDGIERNYSNKENIRRGYGCRIVEEIVEKNFGDIDVSKDGSEYRVSMYFNI</sequence>
<dbReference type="AlphaFoldDB" id="A0A6N7XGI4"/>
<dbReference type="Gene3D" id="3.30.565.10">
    <property type="entry name" value="Histidine kinase-like ATPase, C-terminal domain"/>
    <property type="match status" value="1"/>
</dbReference>
<dbReference type="SUPFAM" id="SSF55874">
    <property type="entry name" value="ATPase domain of HSP90 chaperone/DNA topoisomerase II/histidine kinase"/>
    <property type="match status" value="1"/>
</dbReference>
<dbReference type="InterPro" id="IPR036890">
    <property type="entry name" value="HATPase_C_sf"/>
</dbReference>
<dbReference type="InterPro" id="IPR032834">
    <property type="entry name" value="NatK-like_C"/>
</dbReference>
<feature type="transmembrane region" description="Helical" evidence="1">
    <location>
        <begin position="12"/>
        <end position="29"/>
    </location>
</feature>
<feature type="transmembrane region" description="Helical" evidence="1">
    <location>
        <begin position="95"/>
        <end position="113"/>
    </location>
</feature>
<protein>
    <submittedName>
        <fullName evidence="3">GHKL domain-containing protein</fullName>
    </submittedName>
</protein>
<keyword evidence="1" id="KW-0812">Transmembrane</keyword>
<evidence type="ECO:0000313" key="3">
    <source>
        <dbReference type="EMBL" id="MST62467.1"/>
    </source>
</evidence>
<evidence type="ECO:0000256" key="1">
    <source>
        <dbReference type="SAM" id="Phobius"/>
    </source>
</evidence>
<dbReference type="EMBL" id="VUNE01000003">
    <property type="protein sequence ID" value="MST62467.1"/>
    <property type="molecule type" value="Genomic_DNA"/>
</dbReference>
<dbReference type="Pfam" id="PF14501">
    <property type="entry name" value="HATPase_c_5"/>
    <property type="match status" value="1"/>
</dbReference>
<keyword evidence="1" id="KW-1133">Transmembrane helix</keyword>
<comment type="caution">
    <text evidence="3">The sequence shown here is derived from an EMBL/GenBank/DDBJ whole genome shotgun (WGS) entry which is preliminary data.</text>
</comment>
<dbReference type="GO" id="GO:0042802">
    <property type="term" value="F:identical protein binding"/>
    <property type="evidence" value="ECO:0007669"/>
    <property type="project" value="TreeGrafter"/>
</dbReference>
<keyword evidence="1" id="KW-0472">Membrane</keyword>
<accession>A0A6N7XGI4</accession>
<feature type="domain" description="Sensor histidine kinase NatK-like C-terminal" evidence="2">
    <location>
        <begin position="365"/>
        <end position="462"/>
    </location>
</feature>
<feature type="transmembrane region" description="Helical" evidence="1">
    <location>
        <begin position="220"/>
        <end position="239"/>
    </location>
</feature>
<evidence type="ECO:0000259" key="2">
    <source>
        <dbReference type="Pfam" id="PF14501"/>
    </source>
</evidence>
<feature type="transmembrane region" description="Helical" evidence="1">
    <location>
        <begin position="65"/>
        <end position="83"/>
    </location>
</feature>
<feature type="transmembrane region" description="Helical" evidence="1">
    <location>
        <begin position="133"/>
        <end position="153"/>
    </location>
</feature>
<dbReference type="Proteomes" id="UP000440713">
    <property type="component" value="Unassembled WGS sequence"/>
</dbReference>
<organism evidence="3 4">
    <name type="scientific">Peptostreptococcus porci</name>
    <dbReference type="NCBI Taxonomy" id="2652282"/>
    <lineage>
        <taxon>Bacteria</taxon>
        <taxon>Bacillati</taxon>
        <taxon>Bacillota</taxon>
        <taxon>Clostridia</taxon>
        <taxon>Peptostreptococcales</taxon>
        <taxon>Peptostreptococcaceae</taxon>
        <taxon>Peptostreptococcus</taxon>
    </lineage>
</organism>
<dbReference type="RefSeq" id="WP_154537863.1">
    <property type="nucleotide sequence ID" value="NZ_VUNE01000003.1"/>
</dbReference>
<reference evidence="3 4" key="1">
    <citation type="submission" date="2019-08" db="EMBL/GenBank/DDBJ databases">
        <title>In-depth cultivation of the pig gut microbiome towards novel bacterial diversity and tailored functional studies.</title>
        <authorList>
            <person name="Wylensek D."/>
            <person name="Hitch T.C.A."/>
            <person name="Clavel T."/>
        </authorList>
    </citation>
    <scope>NUCLEOTIDE SEQUENCE [LARGE SCALE GENOMIC DNA]</scope>
    <source>
        <strain evidence="3 4">WCA-SAB-591-4A-A</strain>
    </source>
</reference>
<keyword evidence="4" id="KW-1185">Reference proteome</keyword>
<name>A0A6N7XGI4_9FIRM</name>
<proteinExistence type="predicted"/>
<gene>
    <name evidence="3" type="ORF">FYJ71_05760</name>
</gene>
<evidence type="ECO:0000313" key="4">
    <source>
        <dbReference type="Proteomes" id="UP000440713"/>
    </source>
</evidence>
<feature type="transmembrane region" description="Helical" evidence="1">
    <location>
        <begin position="41"/>
        <end position="59"/>
    </location>
</feature>
<dbReference type="PANTHER" id="PTHR40448:SF1">
    <property type="entry name" value="TWO-COMPONENT SENSOR HISTIDINE KINASE"/>
    <property type="match status" value="1"/>
</dbReference>
<feature type="transmembrane region" description="Helical" evidence="1">
    <location>
        <begin position="174"/>
        <end position="192"/>
    </location>
</feature>
<dbReference type="PANTHER" id="PTHR40448">
    <property type="entry name" value="TWO-COMPONENT SENSOR HISTIDINE KINASE"/>
    <property type="match status" value="1"/>
</dbReference>